<evidence type="ECO:0000313" key="4">
    <source>
        <dbReference type="Proteomes" id="UP000317422"/>
    </source>
</evidence>
<reference evidence="3 4" key="1">
    <citation type="submission" date="2019-06" db="EMBL/GenBank/DDBJ databases">
        <title>Sequencing the genomes of 1000 actinobacteria strains.</title>
        <authorList>
            <person name="Klenk H.-P."/>
        </authorList>
    </citation>
    <scope>NUCLEOTIDE SEQUENCE [LARGE SCALE GENOMIC DNA]</scope>
    <source>
        <strain evidence="3 4">DSM 45015</strain>
    </source>
</reference>
<dbReference type="InterPro" id="IPR011009">
    <property type="entry name" value="Kinase-like_dom_sf"/>
</dbReference>
<name>A0A543NK78_9ACTN</name>
<organism evidence="3 4">
    <name type="scientific">Haloactinospora alba</name>
    <dbReference type="NCBI Taxonomy" id="405555"/>
    <lineage>
        <taxon>Bacteria</taxon>
        <taxon>Bacillati</taxon>
        <taxon>Actinomycetota</taxon>
        <taxon>Actinomycetes</taxon>
        <taxon>Streptosporangiales</taxon>
        <taxon>Nocardiopsidaceae</taxon>
        <taxon>Haloactinospora</taxon>
    </lineage>
</organism>
<protein>
    <submittedName>
        <fullName evidence="3">Phosphotransferase family enzyme</fullName>
    </submittedName>
</protein>
<comment type="caution">
    <text evidence="3">The sequence shown here is derived from an EMBL/GenBank/DDBJ whole genome shotgun (WGS) entry which is preliminary data.</text>
</comment>
<keyword evidence="4" id="KW-1185">Reference proteome</keyword>
<dbReference type="SUPFAM" id="SSF56112">
    <property type="entry name" value="Protein kinase-like (PK-like)"/>
    <property type="match status" value="1"/>
</dbReference>
<feature type="region of interest" description="Disordered" evidence="1">
    <location>
        <begin position="293"/>
        <end position="312"/>
    </location>
</feature>
<keyword evidence="3" id="KW-0808">Transferase</keyword>
<accession>A0A543NK78</accession>
<dbReference type="Proteomes" id="UP000317422">
    <property type="component" value="Unassembled WGS sequence"/>
</dbReference>
<proteinExistence type="predicted"/>
<sequence>MDGWELVKLRTAADGEVRRSNSGTSFLRLGGPEVETEARTQATLAAHGYPVPDVVEAGKWEGRYFFVEESLGESSLHDSALRDVEETGAVRTGTLNAATEVSTRLLAAQLRTARPGITGSQEWMYRAGFVDNVLTENPDLDHARVHDALATAGERLGELPVSHGHLDYGLPNVFPSGVIDWQHHGTAPVGFDVYPMLDITAFKGGGTGYTFTREQRRSYTAALDAVSVELLGSPLSSFVGDFLLVKCFFFLALMKPKDHGNQRKARKWAYRRALLVQGLESYERHRHIDTGSFPTLDAFSTTPAEQPPREST</sequence>
<dbReference type="EMBL" id="VFQC01000001">
    <property type="protein sequence ID" value="TQN32216.1"/>
    <property type="molecule type" value="Genomic_DNA"/>
</dbReference>
<dbReference type="Pfam" id="PF01636">
    <property type="entry name" value="APH"/>
    <property type="match status" value="1"/>
</dbReference>
<evidence type="ECO:0000313" key="3">
    <source>
        <dbReference type="EMBL" id="TQN32216.1"/>
    </source>
</evidence>
<evidence type="ECO:0000259" key="2">
    <source>
        <dbReference type="Pfam" id="PF01636"/>
    </source>
</evidence>
<evidence type="ECO:0000256" key="1">
    <source>
        <dbReference type="SAM" id="MobiDB-lite"/>
    </source>
</evidence>
<feature type="domain" description="Aminoglycoside phosphotransferase" evidence="2">
    <location>
        <begin position="32"/>
        <end position="200"/>
    </location>
</feature>
<dbReference type="OrthoDB" id="3421740at2"/>
<gene>
    <name evidence="3" type="ORF">FHX37_2166</name>
</gene>
<dbReference type="InterPro" id="IPR002575">
    <property type="entry name" value="Aminoglycoside_PTrfase"/>
</dbReference>
<dbReference type="AlphaFoldDB" id="A0A543NK78"/>
<dbReference type="GO" id="GO:0016740">
    <property type="term" value="F:transferase activity"/>
    <property type="evidence" value="ECO:0007669"/>
    <property type="project" value="UniProtKB-KW"/>
</dbReference>